<dbReference type="SUPFAM" id="SSF51395">
    <property type="entry name" value="FMN-linked oxidoreductases"/>
    <property type="match status" value="1"/>
</dbReference>
<feature type="domain" description="FMN hydroxy acid dehydrogenase" evidence="3">
    <location>
        <begin position="2"/>
        <end position="74"/>
    </location>
</feature>
<name>A0A3P7IVI2_STRVU</name>
<sequence>MSPKKLLLTVDDYRKEAETKLNKMELEYYNGGADEELTLARNEKAFQSLLIVPRCLRDVSEMDTTVEWFGSEIA</sequence>
<dbReference type="OrthoDB" id="25826at2759"/>
<evidence type="ECO:0000256" key="1">
    <source>
        <dbReference type="ARBA" id="ARBA00001917"/>
    </source>
</evidence>
<dbReference type="GO" id="GO:0003973">
    <property type="term" value="F:(S)-2-hydroxy-acid oxidase activity"/>
    <property type="evidence" value="ECO:0007669"/>
    <property type="project" value="TreeGrafter"/>
</dbReference>
<dbReference type="PROSITE" id="PS51349">
    <property type="entry name" value="FMN_HYDROXY_ACID_DH_2"/>
    <property type="match status" value="1"/>
</dbReference>
<dbReference type="Gene3D" id="3.20.20.70">
    <property type="entry name" value="Aldolase class I"/>
    <property type="match status" value="1"/>
</dbReference>
<accession>A0A3P7IVI2</accession>
<evidence type="ECO:0000313" key="4">
    <source>
        <dbReference type="EMBL" id="VDM74186.1"/>
    </source>
</evidence>
<dbReference type="InterPro" id="IPR037396">
    <property type="entry name" value="FMN_HAD"/>
</dbReference>
<evidence type="ECO:0000313" key="5">
    <source>
        <dbReference type="Proteomes" id="UP000270094"/>
    </source>
</evidence>
<organism evidence="4 5">
    <name type="scientific">Strongylus vulgaris</name>
    <name type="common">Blood worm</name>
    <dbReference type="NCBI Taxonomy" id="40348"/>
    <lineage>
        <taxon>Eukaryota</taxon>
        <taxon>Metazoa</taxon>
        <taxon>Ecdysozoa</taxon>
        <taxon>Nematoda</taxon>
        <taxon>Chromadorea</taxon>
        <taxon>Rhabditida</taxon>
        <taxon>Rhabditina</taxon>
        <taxon>Rhabditomorpha</taxon>
        <taxon>Strongyloidea</taxon>
        <taxon>Strongylidae</taxon>
        <taxon>Strongylus</taxon>
    </lineage>
</organism>
<dbReference type="Proteomes" id="UP000270094">
    <property type="component" value="Unassembled WGS sequence"/>
</dbReference>
<dbReference type="InterPro" id="IPR013785">
    <property type="entry name" value="Aldolase_TIM"/>
</dbReference>
<keyword evidence="2" id="KW-0560">Oxidoreductase</keyword>
<dbReference type="EMBL" id="UYYB01034577">
    <property type="protein sequence ID" value="VDM74186.1"/>
    <property type="molecule type" value="Genomic_DNA"/>
</dbReference>
<dbReference type="AlphaFoldDB" id="A0A3P7IVI2"/>
<evidence type="ECO:0000256" key="2">
    <source>
        <dbReference type="ARBA" id="ARBA00023002"/>
    </source>
</evidence>
<dbReference type="InterPro" id="IPR000262">
    <property type="entry name" value="FMN-dep_DH"/>
</dbReference>
<dbReference type="PANTHER" id="PTHR10578">
    <property type="entry name" value="S -2-HYDROXY-ACID OXIDASE-RELATED"/>
    <property type="match status" value="1"/>
</dbReference>
<reference evidence="4 5" key="1">
    <citation type="submission" date="2018-11" db="EMBL/GenBank/DDBJ databases">
        <authorList>
            <consortium name="Pathogen Informatics"/>
        </authorList>
    </citation>
    <scope>NUCLEOTIDE SEQUENCE [LARGE SCALE GENOMIC DNA]</scope>
</reference>
<dbReference type="GO" id="GO:0005782">
    <property type="term" value="C:peroxisomal matrix"/>
    <property type="evidence" value="ECO:0007669"/>
    <property type="project" value="TreeGrafter"/>
</dbReference>
<keyword evidence="5" id="KW-1185">Reference proteome</keyword>
<protein>
    <recommendedName>
        <fullName evidence="3">FMN hydroxy acid dehydrogenase domain-containing protein</fullName>
    </recommendedName>
</protein>
<dbReference type="Pfam" id="PF01070">
    <property type="entry name" value="FMN_dh"/>
    <property type="match status" value="1"/>
</dbReference>
<dbReference type="PANTHER" id="PTHR10578:SF149">
    <property type="entry name" value="2-HYDROXYACID OXIDASE 2"/>
    <property type="match status" value="1"/>
</dbReference>
<gene>
    <name evidence="4" type="ORF">SVUK_LOCUS9184</name>
</gene>
<evidence type="ECO:0000259" key="3">
    <source>
        <dbReference type="PROSITE" id="PS51349"/>
    </source>
</evidence>
<comment type="cofactor">
    <cofactor evidence="1">
        <name>FMN</name>
        <dbReference type="ChEBI" id="CHEBI:58210"/>
    </cofactor>
</comment>
<dbReference type="GO" id="GO:0001561">
    <property type="term" value="P:fatty acid alpha-oxidation"/>
    <property type="evidence" value="ECO:0007669"/>
    <property type="project" value="TreeGrafter"/>
</dbReference>
<proteinExistence type="predicted"/>